<keyword evidence="3" id="KW-0472">Membrane</keyword>
<sequence length="417" mass="47260">MGAPTVKADDRSASTEDELLDLSVLLKRSWRLRRQVFPLSVVFALLIFATVFWMRCQYSSEGFLRAPRKFAEYNAHKAALWDRETLRGYLRDSKKLDDKNSRYFLDALNERFVQTHLKAVQPLSKEDLRYIADAKSTAEAAGILGFWISFSDRSPQNAQARVELMGNFVRDTMLSEDLRDMIYTKSGETKAKKQLIDNQIIQKRVALEQSGRRLQAARAIASRYPQASKMESRQLLSTGNDKDSSRYLSPMAQLVGTETEMAELKSQLALLERDAEQNALRGEFYGRIEQRSKQVESGQALLAEFVKTGQSVFKDRNLEDDKTREVYNQIMLVADQMQNRHITEARFVSGPTLPENRSGPGPFVLALWSVMGGTVLAIMMVLLFDKARIPEVRRRADEAPPADKGAQKDTPQPSHAA</sequence>
<feature type="transmembrane region" description="Helical" evidence="3">
    <location>
        <begin position="363"/>
        <end position="384"/>
    </location>
</feature>
<evidence type="ECO:0008006" key="8">
    <source>
        <dbReference type="Google" id="ProtNLM"/>
    </source>
</evidence>
<dbReference type="Proteomes" id="UP001190491">
    <property type="component" value="Unassembled WGS sequence"/>
</dbReference>
<evidence type="ECO:0000313" key="7">
    <source>
        <dbReference type="Proteomes" id="UP001190491"/>
    </source>
</evidence>
<dbReference type="EMBL" id="CAUDLI010000004">
    <property type="protein sequence ID" value="CAJ0874631.1"/>
    <property type="molecule type" value="Genomic_DNA"/>
</dbReference>
<accession>A0AAD2C040</accession>
<evidence type="ECO:0000256" key="1">
    <source>
        <dbReference type="SAM" id="Coils"/>
    </source>
</evidence>
<keyword evidence="3" id="KW-1133">Transmembrane helix</keyword>
<dbReference type="AlphaFoldDB" id="A0AAD2C040"/>
<keyword evidence="6" id="KW-1185">Reference proteome</keyword>
<proteinExistence type="predicted"/>
<reference evidence="4 6" key="1">
    <citation type="submission" date="2023-07" db="EMBL/GenBank/DDBJ databases">
        <authorList>
            <person name="Peeters C."/>
        </authorList>
    </citation>
    <scope>NUCLEOTIDE SEQUENCE</scope>
    <source>
        <strain evidence="5 6">LMG 32965</strain>
        <strain evidence="4">R-77567</strain>
    </source>
</reference>
<dbReference type="Proteomes" id="UP001189792">
    <property type="component" value="Unassembled WGS sequence"/>
</dbReference>
<protein>
    <recommendedName>
        <fullName evidence="8">Polysaccharide chain length determinant N-terminal domain-containing protein</fullName>
    </recommendedName>
</protein>
<evidence type="ECO:0000256" key="2">
    <source>
        <dbReference type="SAM" id="MobiDB-lite"/>
    </source>
</evidence>
<evidence type="ECO:0000313" key="4">
    <source>
        <dbReference type="EMBL" id="CAJ0872443.1"/>
    </source>
</evidence>
<keyword evidence="1" id="KW-0175">Coiled coil</keyword>
<feature type="transmembrane region" description="Helical" evidence="3">
    <location>
        <begin position="36"/>
        <end position="54"/>
    </location>
</feature>
<feature type="region of interest" description="Disordered" evidence="2">
    <location>
        <begin position="394"/>
        <end position="417"/>
    </location>
</feature>
<dbReference type="RefSeq" id="WP_206274520.1">
    <property type="nucleotide sequence ID" value="NZ_CAUDKO010000004.1"/>
</dbReference>
<feature type="coiled-coil region" evidence="1">
    <location>
        <begin position="254"/>
        <end position="281"/>
    </location>
</feature>
<comment type="caution">
    <text evidence="4">The sequence shown here is derived from an EMBL/GenBank/DDBJ whole genome shotgun (WGS) entry which is preliminary data.</text>
</comment>
<organism evidence="4 7">
    <name type="scientific">Ralstonia flatus</name>
    <dbReference type="NCBI Taxonomy" id="3058601"/>
    <lineage>
        <taxon>Bacteria</taxon>
        <taxon>Pseudomonadati</taxon>
        <taxon>Pseudomonadota</taxon>
        <taxon>Betaproteobacteria</taxon>
        <taxon>Burkholderiales</taxon>
        <taxon>Burkholderiaceae</taxon>
        <taxon>Ralstonia</taxon>
    </lineage>
</organism>
<gene>
    <name evidence="5" type="ORF">R77564_02046</name>
    <name evidence="4" type="ORF">R77567_02568</name>
</gene>
<evidence type="ECO:0000256" key="3">
    <source>
        <dbReference type="SAM" id="Phobius"/>
    </source>
</evidence>
<evidence type="ECO:0000313" key="5">
    <source>
        <dbReference type="EMBL" id="CAJ0874631.1"/>
    </source>
</evidence>
<name>A0AAD2C040_9RALS</name>
<dbReference type="SUPFAM" id="SSF160355">
    <property type="entry name" value="Bacterial polysaccharide co-polymerase-like"/>
    <property type="match status" value="1"/>
</dbReference>
<dbReference type="EMBL" id="CAUDKO010000004">
    <property type="protein sequence ID" value="CAJ0872443.1"/>
    <property type="molecule type" value="Genomic_DNA"/>
</dbReference>
<keyword evidence="3" id="KW-0812">Transmembrane</keyword>
<evidence type="ECO:0000313" key="6">
    <source>
        <dbReference type="Proteomes" id="UP001189792"/>
    </source>
</evidence>